<protein>
    <submittedName>
        <fullName evidence="2">Uncharacterized protein</fullName>
    </submittedName>
</protein>
<evidence type="ECO:0000256" key="1">
    <source>
        <dbReference type="SAM" id="Phobius"/>
    </source>
</evidence>
<feature type="transmembrane region" description="Helical" evidence="1">
    <location>
        <begin position="370"/>
        <end position="391"/>
    </location>
</feature>
<gene>
    <name evidence="2" type="ORF">DID88_008131</name>
</gene>
<keyword evidence="3" id="KW-1185">Reference proteome</keyword>
<reference evidence="2 3" key="1">
    <citation type="submission" date="2018-06" db="EMBL/GenBank/DDBJ databases">
        <title>Genome Sequence of the Brown Rot Fungal Pathogen Monilinia fructigena.</title>
        <authorList>
            <person name="Landi L."/>
            <person name="De Miccolis Angelini R.M."/>
            <person name="Pollastro S."/>
            <person name="Abate D."/>
            <person name="Faretra F."/>
            <person name="Romanazzi G."/>
        </authorList>
    </citation>
    <scope>NUCLEOTIDE SEQUENCE [LARGE SCALE GENOMIC DNA]</scope>
    <source>
        <strain evidence="2 3">Mfrg269</strain>
    </source>
</reference>
<keyword evidence="1" id="KW-1133">Transmembrane helix</keyword>
<name>A0A395J528_9HELO</name>
<accession>A0A395J528</accession>
<evidence type="ECO:0000313" key="3">
    <source>
        <dbReference type="Proteomes" id="UP000249056"/>
    </source>
</evidence>
<dbReference type="Proteomes" id="UP000249056">
    <property type="component" value="Unassembled WGS sequence"/>
</dbReference>
<dbReference type="AlphaFoldDB" id="A0A395J528"/>
<keyword evidence="1" id="KW-0812">Transmembrane</keyword>
<proteinExistence type="predicted"/>
<dbReference type="EMBL" id="QKRW01000003">
    <property type="protein sequence ID" value="RAL67376.1"/>
    <property type="molecule type" value="Genomic_DNA"/>
</dbReference>
<sequence length="419" mass="48190">MLALWQEAERRQTLSRHHREKGLLAFEKLDELYRRQEPIRHPHSKILGKTSHHRYSQMKRQREMDLLLKQVKELVAKERDPEFQAKQRQIRRLEEANQFIVDHDLRHFMDDKMKAEVSRQRAHIQAMEEQKAQWKADMECEIALADAREKKNIEITMSELVLGVFLLSKTYYLLPETTNTNKSSNMPFFGAFGQAFGSSTTLAAGNTASSHTNKSSNTISNQGFLVDITKDIELGNLLATSPSVVESARTKNPTLREKLHYTINYMNRTGFLEFMKTILLTMLLCLATVIPIDLLHILNDEVDWSFALSIQNIGVINGTVNYGNGTIAPLNNFNLDGSNLTISTCNYIAPSDLCTNNSHHLTSIRHYCKILFIFILTISIFFFVAVGNGVVKFRPGMFDRKDRSRYFQTKWPRERSGNQ</sequence>
<dbReference type="OrthoDB" id="3493050at2759"/>
<keyword evidence="1" id="KW-0472">Membrane</keyword>
<feature type="transmembrane region" description="Helical" evidence="1">
    <location>
        <begin position="278"/>
        <end position="298"/>
    </location>
</feature>
<evidence type="ECO:0000313" key="2">
    <source>
        <dbReference type="EMBL" id="RAL67376.1"/>
    </source>
</evidence>
<organism evidence="2 3">
    <name type="scientific">Monilinia fructigena</name>
    <dbReference type="NCBI Taxonomy" id="38457"/>
    <lineage>
        <taxon>Eukaryota</taxon>
        <taxon>Fungi</taxon>
        <taxon>Dikarya</taxon>
        <taxon>Ascomycota</taxon>
        <taxon>Pezizomycotina</taxon>
        <taxon>Leotiomycetes</taxon>
        <taxon>Helotiales</taxon>
        <taxon>Sclerotiniaceae</taxon>
        <taxon>Monilinia</taxon>
    </lineage>
</organism>
<comment type="caution">
    <text evidence="2">The sequence shown here is derived from an EMBL/GenBank/DDBJ whole genome shotgun (WGS) entry which is preliminary data.</text>
</comment>